<evidence type="ECO:0000313" key="2">
    <source>
        <dbReference type="EMBL" id="AHA70349.1"/>
    </source>
</evidence>
<dbReference type="KEGG" id="bthu:YBT1518_05735"/>
<keyword evidence="1" id="KW-1133">Transmembrane helix</keyword>
<evidence type="ECO:0000256" key="1">
    <source>
        <dbReference type="SAM" id="Phobius"/>
    </source>
</evidence>
<proteinExistence type="predicted"/>
<dbReference type="EMBL" id="CP005935">
    <property type="protein sequence ID" value="AHA70349.1"/>
    <property type="molecule type" value="Genomic_DNA"/>
</dbReference>
<keyword evidence="1" id="KW-0812">Transmembrane</keyword>
<sequence>MQNISPLPILNSLVNVNKPIPIIVKMIPTITFFSGMCFKNIADNIGMKMTVRHSRKPALETLVYFVPKVAKM</sequence>
<keyword evidence="1" id="KW-0472">Membrane</keyword>
<gene>
    <name evidence="2" type="ORF">YBT1518_05735</name>
</gene>
<feature type="transmembrane region" description="Helical" evidence="1">
    <location>
        <begin position="20"/>
        <end position="42"/>
    </location>
</feature>
<protein>
    <submittedName>
        <fullName evidence="2">Uncharacterized protein</fullName>
    </submittedName>
</protein>
<accession>A0A9W3KEH5</accession>
<dbReference type="AlphaFoldDB" id="A0A9W3KEH5"/>
<evidence type="ECO:0000313" key="3">
    <source>
        <dbReference type="Proteomes" id="UP000018566"/>
    </source>
</evidence>
<organism evidence="2 3">
    <name type="scientific">Bacillus thuringiensis YBT-1518</name>
    <dbReference type="NCBI Taxonomy" id="529122"/>
    <lineage>
        <taxon>Bacteria</taxon>
        <taxon>Bacillati</taxon>
        <taxon>Bacillota</taxon>
        <taxon>Bacilli</taxon>
        <taxon>Bacillales</taxon>
        <taxon>Bacillaceae</taxon>
        <taxon>Bacillus</taxon>
        <taxon>Bacillus cereus group</taxon>
    </lineage>
</organism>
<name>A0A9W3KEH5_BACTU</name>
<dbReference type="Proteomes" id="UP000018566">
    <property type="component" value="Chromosome"/>
</dbReference>
<reference evidence="2 3" key="1">
    <citation type="submission" date="2013-05" db="EMBL/GenBank/DDBJ databases">
        <title>Complete genome sequence of Bacillus thuringiensis YBT-1518, a typical strain with high toxicity to nematode.</title>
        <authorList>
            <person name="Wang P."/>
            <person name="Zhang C."/>
            <person name="Guo M."/>
            <person name="Guo S."/>
            <person name="Zhu Y."/>
            <person name="Zheng J."/>
            <person name="Zhu L."/>
            <person name="Ruan L."/>
            <person name="Peng D."/>
            <person name="Sun M."/>
        </authorList>
    </citation>
    <scope>NUCLEOTIDE SEQUENCE [LARGE SCALE GENOMIC DNA]</scope>
    <source>
        <strain evidence="2 3">YBT-1518</strain>
    </source>
</reference>